<dbReference type="Proteomes" id="UP000027238">
    <property type="component" value="Unassembled WGS sequence"/>
</dbReference>
<protein>
    <submittedName>
        <fullName evidence="2">Uncharacterized protein</fullName>
    </submittedName>
</protein>
<accession>A0A066XQ55</accession>
<dbReference type="AlphaFoldDB" id="A0A066XQ55"/>
<name>A0A066XQ55_COLSU</name>
<organism evidence="2 3">
    <name type="scientific">Colletotrichum sublineola</name>
    <name type="common">Sorghum anthracnose fungus</name>
    <dbReference type="NCBI Taxonomy" id="1173701"/>
    <lineage>
        <taxon>Eukaryota</taxon>
        <taxon>Fungi</taxon>
        <taxon>Dikarya</taxon>
        <taxon>Ascomycota</taxon>
        <taxon>Pezizomycotina</taxon>
        <taxon>Sordariomycetes</taxon>
        <taxon>Hypocreomycetidae</taxon>
        <taxon>Glomerellales</taxon>
        <taxon>Glomerellaceae</taxon>
        <taxon>Colletotrichum</taxon>
        <taxon>Colletotrichum graminicola species complex</taxon>
    </lineage>
</organism>
<dbReference type="EMBL" id="JMSE01000457">
    <property type="protein sequence ID" value="KDN69809.1"/>
    <property type="molecule type" value="Genomic_DNA"/>
</dbReference>
<feature type="compositionally biased region" description="Polar residues" evidence="1">
    <location>
        <begin position="29"/>
        <end position="40"/>
    </location>
</feature>
<sequence>MTFWGAIADHEKRWMKHQEADALTTANWPNKSATQRNGENVDSWGRDDIGQPLEESEPSWLQDVVETEDSDAEDLSIAMENSEREDSIVLDFNSKAHVPSFPTRPFFPRARAKNISTQNGIQRKEQFTAKEKTEQLATMSQVLEYEDPNVAQQATIMWLLKLMQESGIHVSDGFGGFFDEFKATQT</sequence>
<keyword evidence="3" id="KW-1185">Reference proteome</keyword>
<proteinExistence type="predicted"/>
<gene>
    <name evidence="2" type="ORF">CSUB01_09717</name>
</gene>
<dbReference type="HOGENOM" id="CLU_1454304_0_0_1"/>
<feature type="region of interest" description="Disordered" evidence="1">
    <location>
        <begin position="29"/>
        <end position="58"/>
    </location>
</feature>
<comment type="caution">
    <text evidence="2">The sequence shown here is derived from an EMBL/GenBank/DDBJ whole genome shotgun (WGS) entry which is preliminary data.</text>
</comment>
<evidence type="ECO:0000313" key="3">
    <source>
        <dbReference type="Proteomes" id="UP000027238"/>
    </source>
</evidence>
<evidence type="ECO:0000256" key="1">
    <source>
        <dbReference type="SAM" id="MobiDB-lite"/>
    </source>
</evidence>
<evidence type="ECO:0000313" key="2">
    <source>
        <dbReference type="EMBL" id="KDN69809.1"/>
    </source>
</evidence>
<reference evidence="3" key="1">
    <citation type="journal article" date="2014" name="Genome Announc.">
        <title>Draft genome sequence of Colletotrichum sublineola, a destructive pathogen of cultivated sorghum.</title>
        <authorList>
            <person name="Baroncelli R."/>
            <person name="Sanz-Martin J.M."/>
            <person name="Rech G.E."/>
            <person name="Sukno S.A."/>
            <person name="Thon M.R."/>
        </authorList>
    </citation>
    <scope>NUCLEOTIDE SEQUENCE [LARGE SCALE GENOMIC DNA]</scope>
    <source>
        <strain evidence="3">TX430BB</strain>
    </source>
</reference>